<dbReference type="GO" id="GO:0005634">
    <property type="term" value="C:nucleus"/>
    <property type="evidence" value="ECO:0007669"/>
    <property type="project" value="TreeGrafter"/>
</dbReference>
<comment type="similarity">
    <text evidence="1 4">Belongs to the DNase I family.</text>
</comment>
<evidence type="ECO:0000256" key="4">
    <source>
        <dbReference type="PIRNR" id="PIRNR000988"/>
    </source>
</evidence>
<proteinExistence type="evidence at transcript level"/>
<feature type="domain" description="Endonuclease/exonuclease/phosphatase" evidence="8">
    <location>
        <begin position="49"/>
        <end position="274"/>
    </location>
</feature>
<accession>A0AA96MLR5</accession>
<dbReference type="EMBL" id="OR460114">
    <property type="protein sequence ID" value="WNS50037.1"/>
    <property type="molecule type" value="mRNA"/>
</dbReference>
<name>A0AA96MLR5_HALDU</name>
<feature type="signal peptide" evidence="7">
    <location>
        <begin position="1"/>
        <end position="22"/>
    </location>
</feature>
<evidence type="ECO:0000256" key="2">
    <source>
        <dbReference type="ARBA" id="ARBA00022722"/>
    </source>
</evidence>
<keyword evidence="7" id="KW-0732">Signal</keyword>
<evidence type="ECO:0000256" key="6">
    <source>
        <dbReference type="PIRSR" id="PIRSR000988-2"/>
    </source>
</evidence>
<keyword evidence="2 4" id="KW-0540">Nuclease</keyword>
<dbReference type="PANTHER" id="PTHR11371:SF31">
    <property type="entry name" value="EXTRACELLULAR NUCLEASE"/>
    <property type="match status" value="1"/>
</dbReference>
<feature type="chain" id="PRO_5041680428" description="Deoxyribonuclease" evidence="7">
    <location>
        <begin position="23"/>
        <end position="309"/>
    </location>
</feature>
<evidence type="ECO:0000313" key="9">
    <source>
        <dbReference type="EMBL" id="WNS50037.1"/>
    </source>
</evidence>
<evidence type="ECO:0000256" key="3">
    <source>
        <dbReference type="ARBA" id="ARBA00022801"/>
    </source>
</evidence>
<dbReference type="PIRSF" id="PIRSF000988">
    <property type="entry name" value="DNase_I_euk"/>
    <property type="match status" value="1"/>
</dbReference>
<dbReference type="AlphaFoldDB" id="A0AA96MLR5"/>
<keyword evidence="6" id="KW-1015">Disulfide bond</keyword>
<dbReference type="SMART" id="SM00476">
    <property type="entry name" value="DNaseIc"/>
    <property type="match status" value="1"/>
</dbReference>
<dbReference type="GO" id="GO:0006308">
    <property type="term" value="P:DNA catabolic process"/>
    <property type="evidence" value="ECO:0007669"/>
    <property type="project" value="InterPro"/>
</dbReference>
<sequence length="309" mass="34739">MRLLSVLAAAAVLLAFCSLSRSKSIKVAAFNIQIFGQSKYRKPGVVPILVKIVRRYDLVFIQEIRDKSETVIFNFVRAVNSAEGRAAFAVHVSRRLGRTSSKEQYAYMYRTDAIRIDAVSVANGFINNFERPPYVALVTVLNQNRGCSSFSFLAIGAHIKPGRVHVVNELNSMVKVYEAAQRHFRMDRALLMGDFNAGCGYLSKTNYRHLKLTTDRRFKWLINQDSTVAKSWCAYDRFVAAGGLEEYVSGRPSVYYFNTTMGLSRQQAKKVSDHFPIELVLDDSLRNRKRSRPAVGNAGVTVAEGYAII</sequence>
<dbReference type="InterPro" id="IPR036691">
    <property type="entry name" value="Endo/exonu/phosph_ase_sf"/>
</dbReference>
<evidence type="ECO:0000259" key="8">
    <source>
        <dbReference type="Pfam" id="PF03372"/>
    </source>
</evidence>
<dbReference type="InterPro" id="IPR016202">
    <property type="entry name" value="DNase_I"/>
</dbReference>
<reference evidence="9" key="1">
    <citation type="submission" date="2023-08" db="EMBL/GenBank/DDBJ databases">
        <authorList>
            <person name="Adameyko K."/>
            <person name="Kravchuk O."/>
            <person name="Lyupina Y."/>
        </authorList>
    </citation>
    <scope>NUCLEOTIDE SEQUENCE</scope>
</reference>
<protein>
    <recommendedName>
        <fullName evidence="4">Deoxyribonuclease</fullName>
    </recommendedName>
</protein>
<dbReference type="Pfam" id="PF03372">
    <property type="entry name" value="Exo_endo_phos"/>
    <property type="match status" value="1"/>
</dbReference>
<dbReference type="PANTHER" id="PTHR11371">
    <property type="entry name" value="DEOXYRIBONUCLEASE"/>
    <property type="match status" value="1"/>
</dbReference>
<dbReference type="GO" id="GO:0004530">
    <property type="term" value="F:deoxyribonuclease I activity"/>
    <property type="evidence" value="ECO:0007669"/>
    <property type="project" value="TreeGrafter"/>
</dbReference>
<dbReference type="InterPro" id="IPR005135">
    <property type="entry name" value="Endo/exonuclease/phosphatase"/>
</dbReference>
<dbReference type="Gene3D" id="3.60.10.10">
    <property type="entry name" value="Endonuclease/exonuclease/phosphatase"/>
    <property type="match status" value="1"/>
</dbReference>
<evidence type="ECO:0000256" key="1">
    <source>
        <dbReference type="ARBA" id="ARBA00007359"/>
    </source>
</evidence>
<feature type="active site" evidence="5">
    <location>
        <position position="103"/>
    </location>
</feature>
<organism evidence="9">
    <name type="scientific">Halisarca dujardinii</name>
    <name type="common">Dujardin's slime sponge</name>
    <dbReference type="NCBI Taxonomy" id="2583056"/>
    <lineage>
        <taxon>Eukaryota</taxon>
        <taxon>Metazoa</taxon>
        <taxon>Porifera</taxon>
        <taxon>Demospongiae</taxon>
        <taxon>Verongimorpha</taxon>
        <taxon>Chondrillida</taxon>
        <taxon>Halisarcidae</taxon>
        <taxon>Halisarca</taxon>
    </lineage>
</organism>
<evidence type="ECO:0000256" key="5">
    <source>
        <dbReference type="PIRSR" id="PIRSR000988-1"/>
    </source>
</evidence>
<feature type="active site" evidence="5">
    <location>
        <position position="158"/>
    </location>
</feature>
<feature type="disulfide bond" description="Essential for enzymatic activity" evidence="6">
    <location>
        <begin position="199"/>
        <end position="233"/>
    </location>
</feature>
<dbReference type="PRINTS" id="PR00130">
    <property type="entry name" value="DNASEI"/>
</dbReference>
<keyword evidence="3 4" id="KW-0378">Hydrolase</keyword>
<evidence type="ECO:0000256" key="7">
    <source>
        <dbReference type="SAM" id="SignalP"/>
    </source>
</evidence>
<dbReference type="SUPFAM" id="SSF56219">
    <property type="entry name" value="DNase I-like"/>
    <property type="match status" value="1"/>
</dbReference>
<dbReference type="GO" id="GO:0003677">
    <property type="term" value="F:DNA binding"/>
    <property type="evidence" value="ECO:0007669"/>
    <property type="project" value="TreeGrafter"/>
</dbReference>
<keyword evidence="4" id="KW-0255">Endonuclease</keyword>